<feature type="domain" description="NusB/RsmB/TIM44" evidence="2">
    <location>
        <begin position="2"/>
        <end position="55"/>
    </location>
</feature>
<evidence type="ECO:0000313" key="3">
    <source>
        <dbReference type="EMBL" id="MBC6499389.1"/>
    </source>
</evidence>
<evidence type="ECO:0000256" key="1">
    <source>
        <dbReference type="ARBA" id="ARBA00022884"/>
    </source>
</evidence>
<comment type="caution">
    <text evidence="3">The sequence shown here is derived from an EMBL/GenBank/DDBJ whole genome shotgun (WGS) entry which is preliminary data.</text>
</comment>
<accession>A0A923NH27</accession>
<keyword evidence="1" id="KW-0694">RNA-binding</keyword>
<dbReference type="GO" id="GO:0003723">
    <property type="term" value="F:RNA binding"/>
    <property type="evidence" value="ECO:0007669"/>
    <property type="project" value="UniProtKB-KW"/>
</dbReference>
<dbReference type="InterPro" id="IPR006027">
    <property type="entry name" value="NusB_RsmB_TIM44"/>
</dbReference>
<dbReference type="InterPro" id="IPR035926">
    <property type="entry name" value="NusB-like_sf"/>
</dbReference>
<evidence type="ECO:0000259" key="2">
    <source>
        <dbReference type="Pfam" id="PF01029"/>
    </source>
</evidence>
<dbReference type="EMBL" id="JACSZT010000009">
    <property type="protein sequence ID" value="MBC6499389.1"/>
    <property type="molecule type" value="Genomic_DNA"/>
</dbReference>
<dbReference type="Gene3D" id="1.10.940.10">
    <property type="entry name" value="NusB-like"/>
    <property type="match status" value="1"/>
</dbReference>
<dbReference type="AlphaFoldDB" id="A0A923NH27"/>
<dbReference type="Pfam" id="PF01029">
    <property type="entry name" value="NusB"/>
    <property type="match status" value="1"/>
</dbReference>
<name>A0A923NH27_WEICO</name>
<dbReference type="SUPFAM" id="SSF48013">
    <property type="entry name" value="NusB-like"/>
    <property type="match status" value="1"/>
</dbReference>
<protein>
    <recommendedName>
        <fullName evidence="2">NusB/RsmB/TIM44 domain-containing protein</fullName>
    </recommendedName>
</protein>
<organism evidence="3 4">
    <name type="scientific">Weissella confusa</name>
    <name type="common">Lactobacillus confusus</name>
    <dbReference type="NCBI Taxonomy" id="1583"/>
    <lineage>
        <taxon>Bacteria</taxon>
        <taxon>Bacillati</taxon>
        <taxon>Bacillota</taxon>
        <taxon>Bacilli</taxon>
        <taxon>Lactobacillales</taxon>
        <taxon>Lactobacillaceae</taxon>
        <taxon>Weissella</taxon>
    </lineage>
</organism>
<sequence>MTTMVYGVIQRRMTLEYWLKPFVKKPEKLDPWVRELLYVSLFQMKFLDKVPNHAIEKWT</sequence>
<evidence type="ECO:0000313" key="4">
    <source>
        <dbReference type="Proteomes" id="UP000650485"/>
    </source>
</evidence>
<proteinExistence type="predicted"/>
<gene>
    <name evidence="3" type="ORF">H7R52_13000</name>
</gene>
<dbReference type="Proteomes" id="UP000650485">
    <property type="component" value="Unassembled WGS sequence"/>
</dbReference>
<reference evidence="3" key="1">
    <citation type="submission" date="2020-08" db="EMBL/GenBank/DDBJ databases">
        <title>Complete genome sequence of Weissella confusa strain FS54 provides insights into metabolic potential.</title>
        <authorList>
            <person name="Fhoula I."/>
            <person name="Najjari A."/>
            <person name="Lekired A."/>
            <person name="Bessrour-Aouam N."/>
            <person name="Jaballah S."/>
            <person name="Klibi N."/>
            <person name="Ouzari H.-I."/>
        </authorList>
    </citation>
    <scope>NUCLEOTIDE SEQUENCE</scope>
    <source>
        <strain evidence="3">FS54</strain>
    </source>
</reference>
<dbReference type="GO" id="GO:0006355">
    <property type="term" value="P:regulation of DNA-templated transcription"/>
    <property type="evidence" value="ECO:0007669"/>
    <property type="project" value="InterPro"/>
</dbReference>